<dbReference type="CDD" id="cd16792">
    <property type="entry name" value="SP-RING_Siz-like"/>
    <property type="match status" value="1"/>
</dbReference>
<dbReference type="Proteomes" id="UP000663699">
    <property type="component" value="Chromosome 17"/>
</dbReference>
<dbReference type="AlphaFoldDB" id="A0A899G4P0"/>
<evidence type="ECO:0000313" key="16">
    <source>
        <dbReference type="Proteomes" id="UP000663699"/>
    </source>
</evidence>
<dbReference type="Gene3D" id="1.10.720.30">
    <property type="entry name" value="SAP domain"/>
    <property type="match status" value="1"/>
</dbReference>
<dbReference type="SUPFAM" id="SSF68906">
    <property type="entry name" value="SAP domain"/>
    <property type="match status" value="1"/>
</dbReference>
<evidence type="ECO:0000256" key="7">
    <source>
        <dbReference type="ARBA" id="ARBA00022786"/>
    </source>
</evidence>
<comment type="pathway">
    <text evidence="2">Protein modification; protein sumoylation.</text>
</comment>
<sequence>MKYSPPFQNYPLIIHHLENRLLVTTLRAILKEYGLPISGKKYILITRIREFLDKAVETKDVVQYERLKNSIMGIHLHPIPSYVVSYAPKNLPIMSSTSLELPISEPPLSLPTINVFQRINFKPSPFYNILENINSPIICPPMLRNIITASVRLSLKAVEKLASNESYRVYLFCTATDSAAFGFALIEFPVHIDLKVNGKHLSANTRGLKKKPGTAPPVDVTSLLFLDSKLVNKIEMIYANTEKRYSFGVYLVQKYTICDIIQHIKAGRYLSKETILDTIKKDSEDGDIIATSYDISLKDPISYTRIELPCRSVYCNHVQCFDAYSFLTLNEQTPTWQCPICNRPIHSIDDLAIDNYTLEILNSVSSSVESVTIDLNGTWFVTKSNIGNELSDSNKNDDTSKKHNTSYMDLNNDETSLEQNDLVLSSSKSLYKRSEPTVIDLTLDSDDESPKRSPLRKKCRNNSVDAQSEVLSSDFLLPNFHLNLASIPQLQKTCFFDSNVSESGLSISTDMTPVDQSLNSTMKLPSLESEHSAVLYKPLTDNSAKDINNSSIFLEPFSNDLWTNKDNSSAWQEEFRENNFIDVHSTHT</sequence>
<evidence type="ECO:0000256" key="5">
    <source>
        <dbReference type="ARBA" id="ARBA00022723"/>
    </source>
</evidence>
<gene>
    <name evidence="15" type="ORF">MERGE_001491</name>
</gene>
<dbReference type="InterPro" id="IPR023321">
    <property type="entry name" value="PINIT"/>
</dbReference>
<dbReference type="PANTHER" id="PTHR10782:SF4">
    <property type="entry name" value="TONALLI, ISOFORM E"/>
    <property type="match status" value="1"/>
</dbReference>
<dbReference type="InterPro" id="IPR013083">
    <property type="entry name" value="Znf_RING/FYVE/PHD"/>
</dbReference>
<name>A0A899G4P0_9ASCO</name>
<proteinExistence type="inferred from homology"/>
<evidence type="ECO:0000256" key="11">
    <source>
        <dbReference type="SAM" id="MobiDB-lite"/>
    </source>
</evidence>
<dbReference type="PROSITE" id="PS50800">
    <property type="entry name" value="SAP"/>
    <property type="match status" value="1"/>
</dbReference>
<feature type="domain" description="PINIT" evidence="14">
    <location>
        <begin position="104"/>
        <end position="255"/>
    </location>
</feature>
<evidence type="ECO:0000256" key="9">
    <source>
        <dbReference type="ARBA" id="ARBA00023242"/>
    </source>
</evidence>
<dbReference type="Gene3D" id="2.60.120.780">
    <property type="entry name" value="PINIT domain"/>
    <property type="match status" value="1"/>
</dbReference>
<keyword evidence="8" id="KW-0862">Zinc</keyword>
<keyword evidence="9" id="KW-0539">Nucleus</keyword>
<evidence type="ECO:0000256" key="6">
    <source>
        <dbReference type="ARBA" id="ARBA00022771"/>
    </source>
</evidence>
<evidence type="ECO:0000259" key="13">
    <source>
        <dbReference type="PROSITE" id="PS51044"/>
    </source>
</evidence>
<keyword evidence="6 10" id="KW-0863">Zinc-finger</keyword>
<keyword evidence="4" id="KW-0808">Transferase</keyword>
<evidence type="ECO:0000256" key="3">
    <source>
        <dbReference type="ARBA" id="ARBA00005383"/>
    </source>
</evidence>
<dbReference type="GO" id="GO:0000785">
    <property type="term" value="C:chromatin"/>
    <property type="evidence" value="ECO:0007669"/>
    <property type="project" value="TreeGrafter"/>
</dbReference>
<dbReference type="InterPro" id="IPR036361">
    <property type="entry name" value="SAP_dom_sf"/>
</dbReference>
<dbReference type="GO" id="GO:0008270">
    <property type="term" value="F:zinc ion binding"/>
    <property type="evidence" value="ECO:0007669"/>
    <property type="project" value="UniProtKB-KW"/>
</dbReference>
<feature type="domain" description="SAP" evidence="12">
    <location>
        <begin position="18"/>
        <end position="52"/>
    </location>
</feature>
<reference evidence="15" key="1">
    <citation type="submission" date="2020-06" db="EMBL/GenBank/DDBJ databases">
        <title>Genomes of multiple members of Pneumocystis genus reveal paths to human pathogen Pneumocystis jirovecii.</title>
        <authorList>
            <person name="Cisse O.H."/>
            <person name="Ma L."/>
            <person name="Dekker J."/>
            <person name="Khil P."/>
            <person name="Jo J."/>
            <person name="Brenchley J."/>
            <person name="Blair R."/>
            <person name="Pahar B."/>
            <person name="Chabe M."/>
            <person name="Van Rompay K.A."/>
            <person name="Keesler R."/>
            <person name="Sukura A."/>
            <person name="Hirsch V."/>
            <person name="Kutty G."/>
            <person name="Liu Y."/>
            <person name="Peng L."/>
            <person name="Chen J."/>
            <person name="Song J."/>
            <person name="Weissenbacher-Lang C."/>
            <person name="Xu J."/>
            <person name="Upham N.S."/>
            <person name="Stajich J.E."/>
            <person name="Cuomo C.A."/>
            <person name="Cushion M.T."/>
            <person name="Kovacs J.A."/>
        </authorList>
    </citation>
    <scope>NUCLEOTIDE SEQUENCE</scope>
    <source>
        <strain evidence="15">2A</strain>
    </source>
</reference>
<keyword evidence="7" id="KW-0833">Ubl conjugation pathway</keyword>
<dbReference type="InterPro" id="IPR038654">
    <property type="entry name" value="PINIT_sf"/>
</dbReference>
<dbReference type="PROSITE" id="PS51044">
    <property type="entry name" value="ZF_SP_RING"/>
    <property type="match status" value="1"/>
</dbReference>
<evidence type="ECO:0000256" key="1">
    <source>
        <dbReference type="ARBA" id="ARBA00004123"/>
    </source>
</evidence>
<protein>
    <submittedName>
        <fullName evidence="15">Uncharacterized protein</fullName>
    </submittedName>
</protein>
<dbReference type="GO" id="GO:0005634">
    <property type="term" value="C:nucleus"/>
    <property type="evidence" value="ECO:0007669"/>
    <property type="project" value="UniProtKB-SubCell"/>
</dbReference>
<dbReference type="GO" id="GO:0016925">
    <property type="term" value="P:protein sumoylation"/>
    <property type="evidence" value="ECO:0007669"/>
    <property type="project" value="UniProtKB-UniPathway"/>
</dbReference>
<dbReference type="Pfam" id="PF02891">
    <property type="entry name" value="zf-MIZ"/>
    <property type="match status" value="1"/>
</dbReference>
<dbReference type="PROSITE" id="PS51466">
    <property type="entry name" value="PINIT"/>
    <property type="match status" value="1"/>
</dbReference>
<feature type="region of interest" description="Disordered" evidence="11">
    <location>
        <begin position="390"/>
        <end position="412"/>
    </location>
</feature>
<keyword evidence="5" id="KW-0479">Metal-binding</keyword>
<comment type="subcellular location">
    <subcellularLocation>
        <location evidence="1">Nucleus</location>
    </subcellularLocation>
</comment>
<accession>A0A899G4P0</accession>
<dbReference type="SMART" id="SM00513">
    <property type="entry name" value="SAP"/>
    <property type="match status" value="1"/>
</dbReference>
<feature type="region of interest" description="Disordered" evidence="11">
    <location>
        <begin position="442"/>
        <end position="463"/>
    </location>
</feature>
<dbReference type="InterPro" id="IPR031141">
    <property type="entry name" value="SIZ1/2_SP-RING"/>
</dbReference>
<feature type="domain" description="SP-RING-type" evidence="13">
    <location>
        <begin position="284"/>
        <end position="366"/>
    </location>
</feature>
<dbReference type="UniPathway" id="UPA00886"/>
<organism evidence="15 16">
    <name type="scientific">Pneumocystis wakefieldiae</name>
    <dbReference type="NCBI Taxonomy" id="38082"/>
    <lineage>
        <taxon>Eukaryota</taxon>
        <taxon>Fungi</taxon>
        <taxon>Dikarya</taxon>
        <taxon>Ascomycota</taxon>
        <taxon>Taphrinomycotina</taxon>
        <taxon>Pneumocystomycetes</taxon>
        <taxon>Pneumocystaceae</taxon>
        <taxon>Pneumocystis</taxon>
    </lineage>
</organism>
<dbReference type="InterPro" id="IPR004181">
    <property type="entry name" value="Znf_MIZ"/>
</dbReference>
<evidence type="ECO:0000259" key="14">
    <source>
        <dbReference type="PROSITE" id="PS51466"/>
    </source>
</evidence>
<evidence type="ECO:0000256" key="4">
    <source>
        <dbReference type="ARBA" id="ARBA00022679"/>
    </source>
</evidence>
<dbReference type="PANTHER" id="PTHR10782">
    <property type="entry name" value="ZINC FINGER MIZ DOMAIN-CONTAINING PROTEIN"/>
    <property type="match status" value="1"/>
</dbReference>
<evidence type="ECO:0000256" key="10">
    <source>
        <dbReference type="PROSITE-ProRule" id="PRU00452"/>
    </source>
</evidence>
<dbReference type="GO" id="GO:0061665">
    <property type="term" value="F:SUMO ligase activity"/>
    <property type="evidence" value="ECO:0007669"/>
    <property type="project" value="TreeGrafter"/>
</dbReference>
<dbReference type="InterPro" id="IPR003034">
    <property type="entry name" value="SAP_dom"/>
</dbReference>
<dbReference type="EMBL" id="CP054548">
    <property type="protein sequence ID" value="QSL67102.1"/>
    <property type="molecule type" value="Genomic_DNA"/>
</dbReference>
<dbReference type="Gene3D" id="3.30.40.10">
    <property type="entry name" value="Zinc/RING finger domain, C3HC4 (zinc finger)"/>
    <property type="match status" value="1"/>
</dbReference>
<feature type="compositionally biased region" description="Basic and acidic residues" evidence="11">
    <location>
        <begin position="392"/>
        <end position="401"/>
    </location>
</feature>
<evidence type="ECO:0000259" key="12">
    <source>
        <dbReference type="PROSITE" id="PS50800"/>
    </source>
</evidence>
<evidence type="ECO:0000256" key="2">
    <source>
        <dbReference type="ARBA" id="ARBA00004718"/>
    </source>
</evidence>
<dbReference type="Pfam" id="PF02037">
    <property type="entry name" value="SAP"/>
    <property type="match status" value="1"/>
</dbReference>
<dbReference type="Pfam" id="PF14324">
    <property type="entry name" value="PINIT"/>
    <property type="match status" value="1"/>
</dbReference>
<dbReference type="OrthoDB" id="28127at2759"/>
<comment type="similarity">
    <text evidence="3">Belongs to the PIAS family.</text>
</comment>
<keyword evidence="16" id="KW-1185">Reference proteome</keyword>
<evidence type="ECO:0000313" key="15">
    <source>
        <dbReference type="EMBL" id="QSL67102.1"/>
    </source>
</evidence>
<evidence type="ECO:0000256" key="8">
    <source>
        <dbReference type="ARBA" id="ARBA00022833"/>
    </source>
</evidence>